<evidence type="ECO:0000256" key="4">
    <source>
        <dbReference type="ARBA" id="ARBA00023002"/>
    </source>
</evidence>
<dbReference type="GeneID" id="30920151"/>
<proteinExistence type="inferred from homology"/>
<accession>M0LRB7</accession>
<dbReference type="STRING" id="358396.CHINAEXTREME_03465"/>
<dbReference type="RefSeq" id="WP_007141073.1">
    <property type="nucleotide sequence ID" value="NZ_AOLZ01000031.1"/>
</dbReference>
<dbReference type="SUPFAM" id="SSF51004">
    <property type="entry name" value="C-terminal (heme d1) domain of cytochrome cd1-nitrite reductase"/>
    <property type="match status" value="1"/>
</dbReference>
<evidence type="ECO:0000313" key="8">
    <source>
        <dbReference type="Proteomes" id="UP000011555"/>
    </source>
</evidence>
<dbReference type="InterPro" id="IPR004294">
    <property type="entry name" value="Carotenoid_Oase"/>
</dbReference>
<keyword evidence="8" id="KW-1185">Reference proteome</keyword>
<dbReference type="eggNOG" id="arCOG06200">
    <property type="taxonomic scope" value="Archaea"/>
</dbReference>
<dbReference type="GO" id="GO:0010436">
    <property type="term" value="F:carotenoid dioxygenase activity"/>
    <property type="evidence" value="ECO:0007669"/>
    <property type="project" value="TreeGrafter"/>
</dbReference>
<evidence type="ECO:0000313" key="7">
    <source>
        <dbReference type="EMBL" id="EMA34590.1"/>
    </source>
</evidence>
<dbReference type="PATRIC" id="fig|358396.7.peg.1354"/>
<dbReference type="Pfam" id="PF03055">
    <property type="entry name" value="RPE65"/>
    <property type="match status" value="1"/>
</dbReference>
<dbReference type="EMBL" id="CP019285">
    <property type="protein sequence ID" value="APW96884.1"/>
    <property type="molecule type" value="Genomic_DNA"/>
</dbReference>
<comment type="cofactor">
    <cofactor evidence="1">
        <name>Fe(2+)</name>
        <dbReference type="ChEBI" id="CHEBI:29033"/>
    </cofactor>
</comment>
<dbReference type="GO" id="GO:0016121">
    <property type="term" value="P:carotene catabolic process"/>
    <property type="evidence" value="ECO:0007669"/>
    <property type="project" value="TreeGrafter"/>
</dbReference>
<evidence type="ECO:0000256" key="3">
    <source>
        <dbReference type="ARBA" id="ARBA00022723"/>
    </source>
</evidence>
<evidence type="ECO:0000256" key="2">
    <source>
        <dbReference type="ARBA" id="ARBA00006787"/>
    </source>
</evidence>
<gene>
    <name evidence="7" type="ORF">C445_06700</name>
    <name evidence="6" type="ORF">CHINAEXTREME_03465</name>
</gene>
<evidence type="ECO:0000313" key="9">
    <source>
        <dbReference type="Proteomes" id="UP000186547"/>
    </source>
</evidence>
<reference evidence="7 8" key="2">
    <citation type="journal article" date="2014" name="PLoS Genet.">
        <title>Phylogenetically driven sequencing of extremely halophilic archaea reveals strategies for static and dynamic osmo-response.</title>
        <authorList>
            <person name="Becker E.A."/>
            <person name="Seitzer P.M."/>
            <person name="Tritt A."/>
            <person name="Larsen D."/>
            <person name="Krusor M."/>
            <person name="Yao A.I."/>
            <person name="Wu D."/>
            <person name="Madern D."/>
            <person name="Eisen J.A."/>
            <person name="Darling A.E."/>
            <person name="Facciotti M.T."/>
        </authorList>
    </citation>
    <scope>NUCLEOTIDE SEQUENCE [LARGE SCALE GENOMIC DNA]</scope>
    <source>
        <strain evidence="7 8">AJ5</strain>
    </source>
</reference>
<keyword evidence="5" id="KW-0408">Iron</keyword>
<reference evidence="6 9" key="1">
    <citation type="journal article" date="2011" name="J. Bacteriol.">
        <title>Genome sequence of Halobiforma lacisalsi AJ5, an extremely halophilic archaeon which harbors a bop gene.</title>
        <authorList>
            <person name="Jiang X."/>
            <person name="Wang S."/>
            <person name="Cheng H."/>
            <person name="Huo Y."/>
            <person name="Zhang X."/>
            <person name="Zhu X."/>
            <person name="Han X."/>
            <person name="Ni P."/>
            <person name="Wu M."/>
        </authorList>
    </citation>
    <scope>NUCLEOTIDE SEQUENCE [LARGE SCALE GENOMIC DNA]</scope>
    <source>
        <strain evidence="6 9">AJ5</strain>
    </source>
</reference>
<comment type="similarity">
    <text evidence="2">Belongs to the carotenoid oxygenase family.</text>
</comment>
<evidence type="ECO:0000256" key="1">
    <source>
        <dbReference type="ARBA" id="ARBA00001954"/>
    </source>
</evidence>
<evidence type="ECO:0000313" key="6">
    <source>
        <dbReference type="EMBL" id="APW96884.1"/>
    </source>
</evidence>
<dbReference type="GO" id="GO:0004497">
    <property type="term" value="F:monooxygenase activity"/>
    <property type="evidence" value="ECO:0007669"/>
    <property type="project" value="UniProtKB-KW"/>
</dbReference>
<dbReference type="Proteomes" id="UP000186547">
    <property type="component" value="Chromosome"/>
</dbReference>
<keyword evidence="6" id="KW-0503">Monooxygenase</keyword>
<dbReference type="PANTHER" id="PTHR10543:SF24">
    <property type="entry name" value="CAROTENOID ISOMEROOXYGENASE"/>
    <property type="match status" value="1"/>
</dbReference>
<dbReference type="PANTHER" id="PTHR10543">
    <property type="entry name" value="BETA-CAROTENE DIOXYGENASE"/>
    <property type="match status" value="1"/>
</dbReference>
<sequence length="474" mass="53059">MSNATDRAYELGFRTVETEYADRRLPVEGAVPSWLSGALIRNGPGRFEFGGERATHWFDGLAMLRRYGFDDGTVSYTNRFLRTEAYAAADSGHGATEFATGDGSLRRTLQWLRSLGPPEPTDNANVHVAQLGEHFVALTEAPRRIAFDPVTLETRGEFRWRDDVPEHLATAHLTVDPNREETIGYSTVFGLSPTYHVYRIPHGRAARRHVATVPASGPGYVHDCSVTESHVVIVETPLRIAVTKALAPWNGNEGLLDLLEYDETATSRFLVIDRDTETLAATLEAPPFFTFHHVNAYEDGDELVVDLVAFDDDEIVRALTFEALSEGAFATAPDGRFVRYRLRPDEDRVRRSERYDGGMELPTVPKSVRGRRYRYAYAQATDRVGANGLVKLDVERGTATEWWERGVYVEEPRMVRRPDGSAEDDGVVIATALDTRRERSMLLVFDAETLVELARAPLPHAVPFGFHGRYFPDA</sequence>
<dbReference type="InterPro" id="IPR011048">
    <property type="entry name" value="Haem_d1_sf"/>
</dbReference>
<dbReference type="GO" id="GO:0046872">
    <property type="term" value="F:metal ion binding"/>
    <property type="evidence" value="ECO:0007669"/>
    <property type="project" value="UniProtKB-KW"/>
</dbReference>
<dbReference type="AlphaFoldDB" id="M0LRB7"/>
<keyword evidence="4" id="KW-0560">Oxidoreductase</keyword>
<reference evidence="6" key="3">
    <citation type="submission" date="2017-01" db="EMBL/GenBank/DDBJ databases">
        <authorList>
            <person name="Mah S.A."/>
            <person name="Swanson W.J."/>
            <person name="Moy G.W."/>
            <person name="Vacquier V.D."/>
        </authorList>
    </citation>
    <scope>NUCLEOTIDE SEQUENCE</scope>
    <source>
        <strain evidence="6">AJ5</strain>
    </source>
</reference>
<dbReference type="Proteomes" id="UP000011555">
    <property type="component" value="Unassembled WGS sequence"/>
</dbReference>
<keyword evidence="3" id="KW-0479">Metal-binding</keyword>
<name>M0LRB7_NATLA</name>
<protein>
    <submittedName>
        <fullName evidence="6">Beta-carotene 15,15'-monooxygenase</fullName>
    </submittedName>
    <submittedName>
        <fullName evidence="7">Carotenoid oxygenase</fullName>
    </submittedName>
</protein>
<dbReference type="KEGG" id="hlc:CHINAEXTREME03465"/>
<organism evidence="7 8">
    <name type="scientific">Natronobacterium lacisalsi AJ5</name>
    <dbReference type="NCBI Taxonomy" id="358396"/>
    <lineage>
        <taxon>Archaea</taxon>
        <taxon>Methanobacteriati</taxon>
        <taxon>Methanobacteriota</taxon>
        <taxon>Stenosarchaea group</taxon>
        <taxon>Halobacteria</taxon>
        <taxon>Halobacteriales</taxon>
        <taxon>Natrialbaceae</taxon>
        <taxon>Natronobacterium</taxon>
    </lineage>
</organism>
<dbReference type="EMBL" id="AOLZ01000031">
    <property type="protein sequence ID" value="EMA34590.1"/>
    <property type="molecule type" value="Genomic_DNA"/>
</dbReference>
<evidence type="ECO:0000256" key="5">
    <source>
        <dbReference type="ARBA" id="ARBA00023004"/>
    </source>
</evidence>